<accession>A0A226H967</accession>
<dbReference type="GO" id="GO:0000156">
    <property type="term" value="F:phosphorelay response regulator activity"/>
    <property type="evidence" value="ECO:0007669"/>
    <property type="project" value="TreeGrafter"/>
</dbReference>
<sequence length="234" mass="26949">MNKYQMKILIVEDNNRVSALLKRGLESQGYQVYIVEEAEEGLILVEKVNFDLIITDIMLVGMDGITFCKRIRHSGKKIPIIMLTALGTIDEKIEGFDAGADDYLVKPFEIRELYARVKALLHRKSDAVQSQEESAQIIYNDLVLDKRTKVIFRDGLTINLTPKEFNLLHFMMQNPERLLTRDEIADNVWGNNFDTGTNYIDVYIAYLRKKIDKGFEQKLIHTKVGMGFILSNKI</sequence>
<feature type="DNA-binding region" description="OmpR/PhoB-type" evidence="7">
    <location>
        <begin position="134"/>
        <end position="232"/>
    </location>
</feature>
<dbReference type="AlphaFoldDB" id="A0A226H967"/>
<evidence type="ECO:0000256" key="6">
    <source>
        <dbReference type="PROSITE-ProRule" id="PRU00169"/>
    </source>
</evidence>
<keyword evidence="2" id="KW-0902">Two-component regulatory system</keyword>
<reference evidence="10 11" key="1">
    <citation type="submission" date="2016-11" db="EMBL/GenBank/DDBJ databases">
        <title>Whole genomes of Flavobacteriaceae.</title>
        <authorList>
            <person name="Stine C."/>
            <person name="Li C."/>
            <person name="Tadesse D."/>
        </authorList>
    </citation>
    <scope>NUCLEOTIDE SEQUENCE [LARGE SCALE GENOMIC DNA]</scope>
    <source>
        <strain evidence="10 11">DSM 18292</strain>
    </source>
</reference>
<dbReference type="InterPro" id="IPR001867">
    <property type="entry name" value="OmpR/PhoB-type_DNA-bd"/>
</dbReference>
<name>A0A226H967_9FLAO</name>
<dbReference type="FunFam" id="1.10.10.10:FF:000005">
    <property type="entry name" value="Two-component system response regulator"/>
    <property type="match status" value="1"/>
</dbReference>
<evidence type="ECO:0000256" key="1">
    <source>
        <dbReference type="ARBA" id="ARBA00022553"/>
    </source>
</evidence>
<dbReference type="SUPFAM" id="SSF46894">
    <property type="entry name" value="C-terminal effector domain of the bipartite response regulators"/>
    <property type="match status" value="1"/>
</dbReference>
<dbReference type="PROSITE" id="PS51755">
    <property type="entry name" value="OMPR_PHOB"/>
    <property type="match status" value="1"/>
</dbReference>
<dbReference type="InterPro" id="IPR011006">
    <property type="entry name" value="CheY-like_superfamily"/>
</dbReference>
<dbReference type="Pfam" id="PF00486">
    <property type="entry name" value="Trans_reg_C"/>
    <property type="match status" value="1"/>
</dbReference>
<protein>
    <submittedName>
        <fullName evidence="10">DNA-binding response regulator</fullName>
    </submittedName>
</protein>
<dbReference type="CDD" id="cd17624">
    <property type="entry name" value="REC_OmpR_PmrA-like"/>
    <property type="match status" value="1"/>
</dbReference>
<gene>
    <name evidence="10" type="ORF">B0A66_13315</name>
</gene>
<dbReference type="Gene3D" id="1.10.10.10">
    <property type="entry name" value="Winged helix-like DNA-binding domain superfamily/Winged helix DNA-binding domain"/>
    <property type="match status" value="1"/>
</dbReference>
<dbReference type="PROSITE" id="PS50110">
    <property type="entry name" value="RESPONSE_REGULATORY"/>
    <property type="match status" value="1"/>
</dbReference>
<dbReference type="Gene3D" id="6.10.250.690">
    <property type="match status" value="1"/>
</dbReference>
<dbReference type="SMART" id="SM00448">
    <property type="entry name" value="REC"/>
    <property type="match status" value="1"/>
</dbReference>
<evidence type="ECO:0000259" key="8">
    <source>
        <dbReference type="PROSITE" id="PS50110"/>
    </source>
</evidence>
<organism evidence="10 11">
    <name type="scientific">Flavobacterium hercynium</name>
    <dbReference type="NCBI Taxonomy" id="387094"/>
    <lineage>
        <taxon>Bacteria</taxon>
        <taxon>Pseudomonadati</taxon>
        <taxon>Bacteroidota</taxon>
        <taxon>Flavobacteriia</taxon>
        <taxon>Flavobacteriales</taxon>
        <taxon>Flavobacteriaceae</taxon>
        <taxon>Flavobacterium</taxon>
    </lineage>
</organism>
<evidence type="ECO:0000313" key="11">
    <source>
        <dbReference type="Proteomes" id="UP000198345"/>
    </source>
</evidence>
<dbReference type="Pfam" id="PF00072">
    <property type="entry name" value="Response_reg"/>
    <property type="match status" value="1"/>
</dbReference>
<keyword evidence="4 7" id="KW-0238">DNA-binding</keyword>
<evidence type="ECO:0000256" key="7">
    <source>
        <dbReference type="PROSITE-ProRule" id="PRU01091"/>
    </source>
</evidence>
<dbReference type="PANTHER" id="PTHR48111">
    <property type="entry name" value="REGULATOR OF RPOS"/>
    <property type="match status" value="1"/>
</dbReference>
<comment type="caution">
    <text evidence="10">The sequence shown here is derived from an EMBL/GenBank/DDBJ whole genome shotgun (WGS) entry which is preliminary data.</text>
</comment>
<dbReference type="Proteomes" id="UP000198345">
    <property type="component" value="Unassembled WGS sequence"/>
</dbReference>
<dbReference type="InterPro" id="IPR001789">
    <property type="entry name" value="Sig_transdc_resp-reg_receiver"/>
</dbReference>
<dbReference type="InterPro" id="IPR039420">
    <property type="entry name" value="WalR-like"/>
</dbReference>
<dbReference type="PANTHER" id="PTHR48111:SF22">
    <property type="entry name" value="REGULATOR OF RPOS"/>
    <property type="match status" value="1"/>
</dbReference>
<dbReference type="Gene3D" id="3.40.50.2300">
    <property type="match status" value="1"/>
</dbReference>
<dbReference type="OrthoDB" id="9790442at2"/>
<dbReference type="EMBL" id="MUGW01000026">
    <property type="protein sequence ID" value="OXA89980.1"/>
    <property type="molecule type" value="Genomic_DNA"/>
</dbReference>
<feature type="domain" description="Response regulatory" evidence="8">
    <location>
        <begin position="7"/>
        <end position="121"/>
    </location>
</feature>
<dbReference type="GO" id="GO:0032993">
    <property type="term" value="C:protein-DNA complex"/>
    <property type="evidence" value="ECO:0007669"/>
    <property type="project" value="TreeGrafter"/>
</dbReference>
<dbReference type="CDD" id="cd00383">
    <property type="entry name" value="trans_reg_C"/>
    <property type="match status" value="1"/>
</dbReference>
<keyword evidence="5" id="KW-0804">Transcription</keyword>
<dbReference type="GO" id="GO:0005829">
    <property type="term" value="C:cytosol"/>
    <property type="evidence" value="ECO:0007669"/>
    <property type="project" value="TreeGrafter"/>
</dbReference>
<keyword evidence="1 6" id="KW-0597">Phosphoprotein</keyword>
<evidence type="ECO:0000256" key="3">
    <source>
        <dbReference type="ARBA" id="ARBA00023015"/>
    </source>
</evidence>
<dbReference type="SUPFAM" id="SSF52172">
    <property type="entry name" value="CheY-like"/>
    <property type="match status" value="1"/>
</dbReference>
<evidence type="ECO:0000256" key="2">
    <source>
        <dbReference type="ARBA" id="ARBA00023012"/>
    </source>
</evidence>
<dbReference type="FunFam" id="3.40.50.2300:FF:000001">
    <property type="entry name" value="DNA-binding response regulator PhoB"/>
    <property type="match status" value="1"/>
</dbReference>
<feature type="domain" description="OmpR/PhoB-type" evidence="9">
    <location>
        <begin position="134"/>
        <end position="232"/>
    </location>
</feature>
<keyword evidence="3" id="KW-0805">Transcription regulation</keyword>
<evidence type="ECO:0000313" key="10">
    <source>
        <dbReference type="EMBL" id="OXA89980.1"/>
    </source>
</evidence>
<dbReference type="SMART" id="SM00862">
    <property type="entry name" value="Trans_reg_C"/>
    <property type="match status" value="1"/>
</dbReference>
<dbReference type="InterPro" id="IPR036388">
    <property type="entry name" value="WH-like_DNA-bd_sf"/>
</dbReference>
<dbReference type="GO" id="GO:0000976">
    <property type="term" value="F:transcription cis-regulatory region binding"/>
    <property type="evidence" value="ECO:0007669"/>
    <property type="project" value="TreeGrafter"/>
</dbReference>
<dbReference type="InterPro" id="IPR016032">
    <property type="entry name" value="Sig_transdc_resp-reg_C-effctor"/>
</dbReference>
<feature type="modified residue" description="4-aspartylphosphate" evidence="6">
    <location>
        <position position="56"/>
    </location>
</feature>
<evidence type="ECO:0000259" key="9">
    <source>
        <dbReference type="PROSITE" id="PS51755"/>
    </source>
</evidence>
<keyword evidence="11" id="KW-1185">Reference proteome</keyword>
<evidence type="ECO:0000256" key="5">
    <source>
        <dbReference type="ARBA" id="ARBA00023163"/>
    </source>
</evidence>
<proteinExistence type="predicted"/>
<evidence type="ECO:0000256" key="4">
    <source>
        <dbReference type="ARBA" id="ARBA00023125"/>
    </source>
</evidence>
<dbReference type="GO" id="GO:0006355">
    <property type="term" value="P:regulation of DNA-templated transcription"/>
    <property type="evidence" value="ECO:0007669"/>
    <property type="project" value="InterPro"/>
</dbReference>